<feature type="region of interest" description="Disordered" evidence="2">
    <location>
        <begin position="1"/>
        <end position="30"/>
    </location>
</feature>
<dbReference type="EMBL" id="AP019838">
    <property type="protein sequence ID" value="BBM51044.1"/>
    <property type="molecule type" value="Genomic_DNA"/>
</dbReference>
<accession>A0A510KHC9</accession>
<keyword evidence="3" id="KW-0614">Plasmid</keyword>
<feature type="coiled-coil region" evidence="1">
    <location>
        <begin position="60"/>
        <end position="94"/>
    </location>
</feature>
<name>A0A510KHC9_9FUSO</name>
<dbReference type="AlphaFoldDB" id="A0A510KHC9"/>
<dbReference type="Proteomes" id="UP000321501">
    <property type="component" value="Plasmid pJMUB3934p3"/>
</dbReference>
<organism evidence="3 4">
    <name type="scientific">Leptotrichia wadei</name>
    <dbReference type="NCBI Taxonomy" id="157687"/>
    <lineage>
        <taxon>Bacteria</taxon>
        <taxon>Fusobacteriati</taxon>
        <taxon>Fusobacteriota</taxon>
        <taxon>Fusobacteriia</taxon>
        <taxon>Fusobacteriales</taxon>
        <taxon>Leptotrichiaceae</taxon>
        <taxon>Leptotrichia</taxon>
    </lineage>
</organism>
<feature type="compositionally biased region" description="Basic and acidic residues" evidence="2">
    <location>
        <begin position="8"/>
        <end position="18"/>
    </location>
</feature>
<geneLocation type="plasmid" evidence="4">
    <name>pjmub3934p3 dna</name>
</geneLocation>
<evidence type="ECO:0000256" key="1">
    <source>
        <dbReference type="SAM" id="Coils"/>
    </source>
</evidence>
<gene>
    <name evidence="3" type="ORF">JMUB3934_p3003</name>
</gene>
<dbReference type="RefSeq" id="WP_146965076.1">
    <property type="nucleotide sequence ID" value="NZ_AP019838.1"/>
</dbReference>
<evidence type="ECO:0000313" key="4">
    <source>
        <dbReference type="Proteomes" id="UP000321501"/>
    </source>
</evidence>
<feature type="compositionally biased region" description="Polar residues" evidence="2">
    <location>
        <begin position="19"/>
        <end position="30"/>
    </location>
</feature>
<evidence type="ECO:0000313" key="3">
    <source>
        <dbReference type="EMBL" id="BBM51044.1"/>
    </source>
</evidence>
<protein>
    <submittedName>
        <fullName evidence="3">Uncharacterized protein</fullName>
    </submittedName>
</protein>
<evidence type="ECO:0000256" key="2">
    <source>
        <dbReference type="SAM" id="MobiDB-lite"/>
    </source>
</evidence>
<keyword evidence="1" id="KW-0175">Coiled coil</keyword>
<reference evidence="3 4" key="1">
    <citation type="submission" date="2019-07" db="EMBL/GenBank/DDBJ databases">
        <title>Complete Genome Sequence of Leptotrichia wadei Strain JMUB3934.</title>
        <authorList>
            <person name="Watanabe S."/>
            <person name="Cui L."/>
        </authorList>
    </citation>
    <scope>NUCLEOTIDE SEQUENCE [LARGE SCALE GENOMIC DNA]</scope>
    <source>
        <strain evidence="3 4">JMUB3934</strain>
        <plasmid evidence="4">pjmub3934p3 dna</plasmid>
    </source>
</reference>
<sequence>MATKNTKKNLENEAEKTQKSASTEKNLSVENDVSKAKKIRSYRDLKLKALKREKLEEWELKKIADRIVFLKDEKEKLKEQKKAVSEELQELKIILKTYKK</sequence>
<proteinExistence type="predicted"/>